<keyword evidence="5 8" id="KW-0233">DNA recombination</keyword>
<keyword evidence="6 8" id="KW-0234">DNA repair</keyword>
<evidence type="ECO:0000256" key="1">
    <source>
        <dbReference type="ARBA" id="ARBA00022722"/>
    </source>
</evidence>
<evidence type="ECO:0000313" key="11">
    <source>
        <dbReference type="EMBL" id="CAI4020241.1"/>
    </source>
</evidence>
<dbReference type="EMBL" id="CAMXCT010006798">
    <property type="protein sequence ID" value="CAI4020241.1"/>
    <property type="molecule type" value="Genomic_DNA"/>
</dbReference>
<evidence type="ECO:0000256" key="8">
    <source>
        <dbReference type="HAMAP-Rule" id="MF_03100"/>
    </source>
</evidence>
<dbReference type="GO" id="GO:0008270">
    <property type="term" value="F:zinc ion binding"/>
    <property type="evidence" value="ECO:0007669"/>
    <property type="project" value="UniProtKB-KW"/>
</dbReference>
<comment type="subcellular location">
    <subcellularLocation>
        <location evidence="8">Nucleus</location>
    </subcellularLocation>
</comment>
<evidence type="ECO:0000313" key="12">
    <source>
        <dbReference type="EMBL" id="CAL4807553.1"/>
    </source>
</evidence>
<keyword evidence="8" id="KW-0479">Metal-binding</keyword>
<evidence type="ECO:0000259" key="10">
    <source>
        <dbReference type="PROSITE" id="PS50164"/>
    </source>
</evidence>
<dbReference type="InterPro" id="IPR000305">
    <property type="entry name" value="GIY-YIG_endonuc"/>
</dbReference>
<dbReference type="GO" id="GO:0008821">
    <property type="term" value="F:crossover junction DNA endonuclease activity"/>
    <property type="evidence" value="ECO:0007669"/>
    <property type="project" value="TreeGrafter"/>
</dbReference>
<dbReference type="InterPro" id="IPR050381">
    <property type="entry name" value="SLX1_endonuclease"/>
</dbReference>
<dbReference type="PANTHER" id="PTHR20208">
    <property type="entry name" value="STRUCTURE-SPECIFIC ENDONUCLEASE SUBUNIT SLX1"/>
    <property type="match status" value="1"/>
</dbReference>
<evidence type="ECO:0000256" key="3">
    <source>
        <dbReference type="ARBA" id="ARBA00022763"/>
    </source>
</evidence>
<keyword evidence="7 8" id="KW-0539">Nucleus</keyword>
<dbReference type="GO" id="GO:0033557">
    <property type="term" value="C:Slx1-Slx4 complex"/>
    <property type="evidence" value="ECO:0007669"/>
    <property type="project" value="UniProtKB-UniRule"/>
</dbReference>
<evidence type="ECO:0000256" key="7">
    <source>
        <dbReference type="ARBA" id="ARBA00023242"/>
    </source>
</evidence>
<keyword evidence="2 8" id="KW-0255">Endonuclease</keyword>
<feature type="region of interest" description="Disordered" evidence="9">
    <location>
        <begin position="267"/>
        <end position="328"/>
    </location>
</feature>
<keyword evidence="8" id="KW-0863">Zinc-finger</keyword>
<dbReference type="CDD" id="cd10455">
    <property type="entry name" value="GIY-YIG_SLX1"/>
    <property type="match status" value="1"/>
</dbReference>
<reference evidence="11" key="1">
    <citation type="submission" date="2022-10" db="EMBL/GenBank/DDBJ databases">
        <authorList>
            <person name="Chen Y."/>
            <person name="Dougan E. K."/>
            <person name="Chan C."/>
            <person name="Rhodes N."/>
            <person name="Thang M."/>
        </authorList>
    </citation>
    <scope>NUCLEOTIDE SEQUENCE</scope>
</reference>
<dbReference type="AlphaFoldDB" id="A0A9P1M3V8"/>
<evidence type="ECO:0000256" key="2">
    <source>
        <dbReference type="ARBA" id="ARBA00022759"/>
    </source>
</evidence>
<proteinExistence type="inferred from homology"/>
<dbReference type="InterPro" id="IPR035901">
    <property type="entry name" value="GIY-YIG_endonuc_sf"/>
</dbReference>
<protein>
    <recommendedName>
        <fullName evidence="8">Structure-specific endonuclease subunit SLX1 homolog</fullName>
        <ecNumber evidence="8">3.1.-.-</ecNumber>
    </recommendedName>
</protein>
<dbReference type="PANTHER" id="PTHR20208:SF10">
    <property type="entry name" value="STRUCTURE-SPECIFIC ENDONUCLEASE SUBUNIT SLX1"/>
    <property type="match status" value="1"/>
</dbReference>
<feature type="compositionally biased region" description="Acidic residues" evidence="9">
    <location>
        <begin position="276"/>
        <end position="286"/>
    </location>
</feature>
<dbReference type="GO" id="GO:0017108">
    <property type="term" value="F:5'-flap endonuclease activity"/>
    <property type="evidence" value="ECO:0007669"/>
    <property type="project" value="InterPro"/>
</dbReference>
<dbReference type="Gene3D" id="3.40.1440.10">
    <property type="entry name" value="GIY-YIG endonuclease"/>
    <property type="match status" value="1"/>
</dbReference>
<keyword evidence="13" id="KW-1185">Reference proteome</keyword>
<dbReference type="SUPFAM" id="SSF82771">
    <property type="entry name" value="GIY-YIG endonuclease"/>
    <property type="match status" value="1"/>
</dbReference>
<keyword evidence="8" id="KW-0862">Zinc</keyword>
<keyword evidence="3 8" id="KW-0227">DNA damage</keyword>
<comment type="similarity">
    <text evidence="8">Belongs to the SLX1 family.</text>
</comment>
<evidence type="ECO:0000256" key="9">
    <source>
        <dbReference type="SAM" id="MobiDB-lite"/>
    </source>
</evidence>
<keyword evidence="1 8" id="KW-0540">Nuclease</keyword>
<reference evidence="12 13" key="2">
    <citation type="submission" date="2024-05" db="EMBL/GenBank/DDBJ databases">
        <authorList>
            <person name="Chen Y."/>
            <person name="Shah S."/>
            <person name="Dougan E. K."/>
            <person name="Thang M."/>
            <person name="Chan C."/>
        </authorList>
    </citation>
    <scope>NUCLEOTIDE SEQUENCE [LARGE SCALE GENOMIC DNA]</scope>
</reference>
<feature type="compositionally biased region" description="Polar residues" evidence="9">
    <location>
        <begin position="315"/>
        <end position="327"/>
    </location>
</feature>
<organism evidence="11">
    <name type="scientific">Cladocopium goreaui</name>
    <dbReference type="NCBI Taxonomy" id="2562237"/>
    <lineage>
        <taxon>Eukaryota</taxon>
        <taxon>Sar</taxon>
        <taxon>Alveolata</taxon>
        <taxon>Dinophyceae</taxon>
        <taxon>Suessiales</taxon>
        <taxon>Symbiodiniaceae</taxon>
        <taxon>Cladocopium</taxon>
    </lineage>
</organism>
<comment type="cofactor">
    <cofactor evidence="8">
        <name>a divalent metal cation</name>
        <dbReference type="ChEBI" id="CHEBI:60240"/>
    </cofactor>
</comment>
<comment type="caution">
    <text evidence="11">The sequence shown here is derived from an EMBL/GenBank/DDBJ whole genome shotgun (WGS) entry which is preliminary data.</text>
</comment>
<accession>A0A9P1M3V8</accession>
<evidence type="ECO:0000256" key="4">
    <source>
        <dbReference type="ARBA" id="ARBA00022801"/>
    </source>
</evidence>
<name>A0A9P1M3V8_9DINO</name>
<evidence type="ECO:0000256" key="5">
    <source>
        <dbReference type="ARBA" id="ARBA00023172"/>
    </source>
</evidence>
<feature type="compositionally biased region" description="Polar residues" evidence="9">
    <location>
        <begin position="288"/>
        <end position="302"/>
    </location>
</feature>
<feature type="zinc finger region" description="SLX1-type" evidence="8">
    <location>
        <begin position="181"/>
        <end position="233"/>
    </location>
</feature>
<sequence>MQAFYGCYLLQSLSNNRRTYIGFTMDPSRRLRQHNGEITAGANRTKRWRPWQMILCVWGFPSKVLALQFEFAWQHPNVCRNVRDKVEHLEFCQMSRNGRQRPVFGVMQNLQVLIEMLKTTPYSRLPLRLHFLDQGVRAALPKMPAAQALPTHLNISHGTFDDLERQCHEAMMVIPVTSSVCAKCSETWKPGDRLVSCPHCECPLHVVCAATLCSKSTNTKKLMPDEPAECPKCTRSSEWMVLVRSHRTLPNSPEMPQDMPVLPVEAVKEDDRESGSEAEDTDDENDVQIVSQDFPLSQSSDASGMGRDAKRKEPPSTSLLGTESQCSGRPAMRERLAAKLGHLGPLAMPSCQLVMVGSTPEWLLEKKWRLAEPSATCSQSLDEKIEEPHVTLLFFGGRDEKKAAQKAGRSLAEFADMNSTLSAREGELVSFTAHTVFVHPEVVFVTVSLPSDLPCNNQQPYVKLRASSSADGSIVRSILERGLFVKGIPLPESVLLSGRIEMETGEPLPGARQCRPPRLADESQGAWVHVKKHNSMCCAVIRFPSSEIRDAVLDQARAAAFQFAQYPGISFDMRPHKEKLDDGAREVLDALFIAWKTPDGRGYGGRGYDASISATDLQLLFDSATAPLMATCRRGEADVADGLLRSKTVAGAQSGTGSSSDEVVVVRLTRMARSPHVTNLLLQSPVLEPCRLRVRQAGCDIMPPWAAGAKIFVPSIPRRWPRLVSSSRTII</sequence>
<evidence type="ECO:0000256" key="6">
    <source>
        <dbReference type="ARBA" id="ARBA00023204"/>
    </source>
</evidence>
<dbReference type="EMBL" id="CAMXCT030006798">
    <property type="protein sequence ID" value="CAL4807553.1"/>
    <property type="molecule type" value="Genomic_DNA"/>
</dbReference>
<comment type="function">
    <text evidence="8">Catalytic subunit of a heterodimeric structure-specific endonuclease that resolves DNA secondary structures generated during DNA repair and recombination. Has endonuclease activity towards branched DNA substrates, introducing single-strand cuts in duplex DNA close to junctions with ss-DNA.</text>
</comment>
<dbReference type="Pfam" id="PF01541">
    <property type="entry name" value="GIY-YIG"/>
    <property type="match status" value="1"/>
</dbReference>
<dbReference type="EMBL" id="CAMXCT020006798">
    <property type="protein sequence ID" value="CAL1173616.1"/>
    <property type="molecule type" value="Genomic_DNA"/>
</dbReference>
<comment type="subunit">
    <text evidence="8">Forms a heterodimer with a member of the SLX4 family.</text>
</comment>
<dbReference type="InterPro" id="IPR027520">
    <property type="entry name" value="Slx1"/>
</dbReference>
<dbReference type="PROSITE" id="PS50164">
    <property type="entry name" value="GIY_YIG"/>
    <property type="match status" value="1"/>
</dbReference>
<dbReference type="OrthoDB" id="24645at2759"/>
<feature type="domain" description="GIY-YIG" evidence="10">
    <location>
        <begin position="3"/>
        <end position="83"/>
    </location>
</feature>
<gene>
    <name evidence="11" type="ORF">C1SCF055_LOCUS44678</name>
</gene>
<dbReference type="HAMAP" id="MF_03100">
    <property type="entry name" value="Endonuc_su_Slx1"/>
    <property type="match status" value="1"/>
</dbReference>
<evidence type="ECO:0000313" key="13">
    <source>
        <dbReference type="Proteomes" id="UP001152797"/>
    </source>
</evidence>
<dbReference type="EC" id="3.1.-.-" evidence="8"/>
<keyword evidence="4 8" id="KW-0378">Hydrolase</keyword>
<dbReference type="Proteomes" id="UP001152797">
    <property type="component" value="Unassembled WGS sequence"/>
</dbReference>
<dbReference type="GO" id="GO:0000724">
    <property type="term" value="P:double-strand break repair via homologous recombination"/>
    <property type="evidence" value="ECO:0007669"/>
    <property type="project" value="TreeGrafter"/>
</dbReference>